<protein>
    <submittedName>
        <fullName evidence="1">Uncharacterized protein</fullName>
    </submittedName>
</protein>
<organism evidence="1 2">
    <name type="scientific">Vibrio mimicus</name>
    <dbReference type="NCBI Taxonomy" id="674"/>
    <lineage>
        <taxon>Bacteria</taxon>
        <taxon>Pseudomonadati</taxon>
        <taxon>Pseudomonadota</taxon>
        <taxon>Gammaproteobacteria</taxon>
        <taxon>Vibrionales</taxon>
        <taxon>Vibrionaceae</taxon>
        <taxon>Vibrio</taxon>
    </lineage>
</organism>
<proteinExistence type="predicted"/>
<evidence type="ECO:0000313" key="1">
    <source>
        <dbReference type="EMBL" id="PNM55995.1"/>
    </source>
</evidence>
<dbReference type="AlphaFoldDB" id="A0A1D8SAF3"/>
<accession>A0A1D8SAF3</accession>
<dbReference type="OrthoDB" id="9794322at2"/>
<dbReference type="SUPFAM" id="SSF50998">
    <property type="entry name" value="Quinoprotein alcohol dehydrogenase-like"/>
    <property type="match status" value="1"/>
</dbReference>
<sequence>MYIGAKSADDYWQIPYRGFYAVDAQAGDLEWQYQPIQSKVYVSGVYGQPALCQDPLLVPVLDGSLRVFTV</sequence>
<dbReference type="EMBL" id="LOSJ02000002">
    <property type="protein sequence ID" value="PNM55995.1"/>
    <property type="molecule type" value="Genomic_DNA"/>
</dbReference>
<dbReference type="STRING" id="674.VM_06200"/>
<keyword evidence="2" id="KW-1185">Reference proteome</keyword>
<name>A0A1D8SAF3_VIBMI</name>
<comment type="caution">
    <text evidence="1">The sequence shown here is derived from an EMBL/GenBank/DDBJ whole genome shotgun (WGS) entry which is preliminary data.</text>
</comment>
<evidence type="ECO:0000313" key="2">
    <source>
        <dbReference type="Proteomes" id="UP000053748"/>
    </source>
</evidence>
<reference evidence="1" key="1">
    <citation type="submission" date="2017-12" db="EMBL/GenBank/DDBJ databases">
        <title>FDA dAtabase for Regulatory Grade micrObial Sequences (FDA-ARGOS): Supporting development and validation of Infectious Disease Dx tests.</title>
        <authorList>
            <person name="Hoffmann M."/>
            <person name="Allard M."/>
            <person name="Evans P."/>
            <person name="Brown E."/>
            <person name="Tallon L.J."/>
            <person name="Sadzewicz L."/>
            <person name="Sengamalay N."/>
            <person name="Ott S."/>
            <person name="Godinez A."/>
            <person name="Nagaraj S."/>
            <person name="Vavikolanu K."/>
            <person name="Aluvathingal J."/>
            <person name="Nadendla S."/>
            <person name="Hobson J."/>
            <person name="Sichtig H."/>
        </authorList>
    </citation>
    <scope>NUCLEOTIDE SEQUENCE [LARGE SCALE GENOMIC DNA]</scope>
    <source>
        <strain evidence="1">FDAARGOS_113</strain>
    </source>
</reference>
<dbReference type="InterPro" id="IPR011047">
    <property type="entry name" value="Quinoprotein_ADH-like_sf"/>
</dbReference>
<dbReference type="RefSeq" id="WP_000275299.1">
    <property type="nucleotide sequence ID" value="NZ_CAWMSS010000001.1"/>
</dbReference>
<gene>
    <name evidence="1" type="ORF">AL544_007870</name>
</gene>
<dbReference type="Proteomes" id="UP000053748">
    <property type="component" value="Unassembled WGS sequence"/>
</dbReference>